<proteinExistence type="predicted"/>
<organism evidence="2 3">
    <name type="scientific">Eisenbergiella massiliensis</name>
    <dbReference type="NCBI Taxonomy" id="1720294"/>
    <lineage>
        <taxon>Bacteria</taxon>
        <taxon>Bacillati</taxon>
        <taxon>Bacillota</taxon>
        <taxon>Clostridia</taxon>
        <taxon>Lachnospirales</taxon>
        <taxon>Lachnospiraceae</taxon>
        <taxon>Eisenbergiella</taxon>
    </lineage>
</organism>
<dbReference type="Proteomes" id="UP000260812">
    <property type="component" value="Unassembled WGS sequence"/>
</dbReference>
<dbReference type="Gene3D" id="3.60.15.10">
    <property type="entry name" value="Ribonuclease Z/Hydroxyacylglutathione hydrolase-like"/>
    <property type="match status" value="1"/>
</dbReference>
<dbReference type="PANTHER" id="PTHR46018">
    <property type="entry name" value="ZINC PHOSPHODIESTERASE ELAC PROTEIN 1"/>
    <property type="match status" value="1"/>
</dbReference>
<dbReference type="InterPro" id="IPR036866">
    <property type="entry name" value="RibonucZ/Hydroxyglut_hydro"/>
</dbReference>
<keyword evidence="1" id="KW-0255">Endonuclease</keyword>
<comment type="caution">
    <text evidence="2">The sequence shown here is derived from an EMBL/GenBank/DDBJ whole genome shotgun (WGS) entry which is preliminary data.</text>
</comment>
<keyword evidence="3" id="KW-1185">Reference proteome</keyword>
<dbReference type="PANTHER" id="PTHR46018:SF2">
    <property type="entry name" value="ZINC PHOSPHODIESTERASE ELAC PROTEIN 1"/>
    <property type="match status" value="1"/>
</dbReference>
<name>A0A3E3HX35_9FIRM</name>
<reference evidence="2" key="1">
    <citation type="submission" date="2018-08" db="EMBL/GenBank/DDBJ databases">
        <title>A genome reference for cultivated species of the human gut microbiota.</title>
        <authorList>
            <person name="Zou Y."/>
            <person name="Xue W."/>
            <person name="Luo G."/>
        </authorList>
    </citation>
    <scope>NUCLEOTIDE SEQUENCE [LARGE SCALE GENOMIC DNA]</scope>
    <source>
        <strain evidence="2">TF05-5AC</strain>
    </source>
</reference>
<evidence type="ECO:0000313" key="2">
    <source>
        <dbReference type="EMBL" id="RGE56393.1"/>
    </source>
</evidence>
<dbReference type="RefSeq" id="WP_117545595.1">
    <property type="nucleotide sequence ID" value="NZ_JBKUNB010000019.1"/>
</dbReference>
<dbReference type="GO" id="GO:0042781">
    <property type="term" value="F:3'-tRNA processing endoribonuclease activity"/>
    <property type="evidence" value="ECO:0007669"/>
    <property type="project" value="TreeGrafter"/>
</dbReference>
<sequence length="269" mass="29963">MNEEKQPSAKIHILGSCSGTEPFPGRHHTSLAIELPDSLFFLDAGETCSYTAHLMGLDLLKTRAVFISHCHMDHIGGLPNLLWTIRKLSVVKQKLPVSPVIHTYLPCLDSYEGMMALLNNTEDGFRCGYGHQAHAVRDGLLWSGEEEAFTLEAVHNHHLPYTPPAPYLSFSFRIGLAGKSIFYSGDTSLEDLADTVPDYCDLMFMETGHHQIPQVCRFLKAAGKNIRTLVFIHHGLRVLGDPGRAEEELRRYWGTDGAIAYDGMTISLQ</sequence>
<evidence type="ECO:0000313" key="3">
    <source>
        <dbReference type="Proteomes" id="UP000260812"/>
    </source>
</evidence>
<dbReference type="EMBL" id="QVLV01000026">
    <property type="protein sequence ID" value="RGE56393.1"/>
    <property type="molecule type" value="Genomic_DNA"/>
</dbReference>
<keyword evidence="1" id="KW-0540">Nuclease</keyword>
<dbReference type="SUPFAM" id="SSF56281">
    <property type="entry name" value="Metallo-hydrolase/oxidoreductase"/>
    <property type="match status" value="1"/>
</dbReference>
<dbReference type="AlphaFoldDB" id="A0A3E3HX35"/>
<evidence type="ECO:0000256" key="1">
    <source>
        <dbReference type="ARBA" id="ARBA00022759"/>
    </source>
</evidence>
<accession>A0A3E3HX35</accession>
<dbReference type="GeneID" id="97989960"/>
<protein>
    <submittedName>
        <fullName evidence="2">MBL fold metallo-hydrolase</fullName>
    </submittedName>
</protein>
<gene>
    <name evidence="2" type="ORF">DXC51_24680</name>
</gene>
<keyword evidence="2" id="KW-0378">Hydrolase</keyword>
<dbReference type="Pfam" id="PF23023">
    <property type="entry name" value="Anti-Pycsar_Apyc1"/>
    <property type="match status" value="1"/>
</dbReference>